<evidence type="ECO:0000313" key="5">
    <source>
        <dbReference type="Proteomes" id="UP000189911"/>
    </source>
</evidence>
<dbReference type="Gene3D" id="3.80.10.10">
    <property type="entry name" value="Ribonuclease Inhibitor"/>
    <property type="match status" value="2"/>
</dbReference>
<feature type="compositionally biased region" description="Polar residues" evidence="3">
    <location>
        <begin position="222"/>
        <end position="235"/>
    </location>
</feature>
<reference evidence="5" key="1">
    <citation type="submission" date="2016-03" db="EMBL/GenBank/DDBJ databases">
        <authorList>
            <person name="Devillers Hugo."/>
        </authorList>
    </citation>
    <scope>NUCLEOTIDE SEQUENCE [LARGE SCALE GENOMIC DNA]</scope>
</reference>
<evidence type="ECO:0000256" key="3">
    <source>
        <dbReference type="SAM" id="MobiDB-lite"/>
    </source>
</evidence>
<dbReference type="AlphaFoldDB" id="A0A1G4J359"/>
<dbReference type="SUPFAM" id="SSF52058">
    <property type="entry name" value="L domain-like"/>
    <property type="match status" value="1"/>
</dbReference>
<dbReference type="GO" id="GO:0035591">
    <property type="term" value="F:signaling adaptor activity"/>
    <property type="evidence" value="ECO:0007669"/>
    <property type="project" value="TreeGrafter"/>
</dbReference>
<dbReference type="InterPro" id="IPR032675">
    <property type="entry name" value="LRR_dom_sf"/>
</dbReference>
<feature type="region of interest" description="Disordered" evidence="3">
    <location>
        <begin position="173"/>
        <end position="245"/>
    </location>
</feature>
<organism evidence="4 5">
    <name type="scientific">Lachancea nothofagi CBS 11611</name>
    <dbReference type="NCBI Taxonomy" id="1266666"/>
    <lineage>
        <taxon>Eukaryota</taxon>
        <taxon>Fungi</taxon>
        <taxon>Dikarya</taxon>
        <taxon>Ascomycota</taxon>
        <taxon>Saccharomycotina</taxon>
        <taxon>Saccharomycetes</taxon>
        <taxon>Saccharomycetales</taxon>
        <taxon>Saccharomycetaceae</taxon>
        <taxon>Lachancea</taxon>
    </lineage>
</organism>
<keyword evidence="2" id="KW-0677">Repeat</keyword>
<sequence>MSAGSSPSRQLSESLGKFHISSPKFKPYVENDDFQDSEFNSQVQGIPSGKSYVSKLGNWSVNYGTVQQHDADSENVEPPQWKQYMQEQEERQDLRRKAFKGLKPRDDLVVTSSLSDISLIPTNTFKNRGSRPPNVDSERSVVQDRDSAIDTDVDPAREALGVFNNVLRHQRSNFFTEEPQDQSARSVSEEYDSTGSTGSSSSYDSFDPSVSPSLRQRDSEQPKLNSNGFSKPQKTSPRRPLKLITPEDAGMVFNYKEGVWDQPSAAVDASTSGAQDESSEAKIVSFKLPRTRPDQSIIDDTPLSTPRMDQKFMAYDETDNSQSRSTSGKSTTTMRTASVMPADTTHNLVDNVTSISELDTSFRIARGAVVSALVDTIPRKEIWERISELSLKQKHLDSLVGLNDMTPAVSELDVSHNKINSLQGAPVHLVKLCCAHNRIGSYCRLDSLEHLEDLDLSHNLLSTNLSLLAGCIHLRNVNLSQNGITSLQGLSESRARIETLNMSRNRLIGPLDFAELASLDAHKPNFLTYVRELDLSGNKITRIKNLHLLKNLSVLRLDGNPLESLDGNSSRSLRTLGALGCSALRSLGDFPRLRILRASGESLQILKLPETLEHFELVGAPSEAIPWGSLPPALRRLRLNRTNINELPKHFAAQCPGLQSLLISENDFKGFTRLMERLPGNLQVLDIRKNPLSQLQQEIDREAMTEAIALALPTLKKVFL</sequence>
<gene>
    <name evidence="4" type="ORF">LANO_0C00628G</name>
</gene>
<feature type="compositionally biased region" description="Low complexity" evidence="3">
    <location>
        <begin position="193"/>
        <end position="213"/>
    </location>
</feature>
<keyword evidence="1" id="KW-0433">Leucine-rich repeat</keyword>
<evidence type="ECO:0000256" key="2">
    <source>
        <dbReference type="ARBA" id="ARBA00022737"/>
    </source>
</evidence>
<feature type="region of interest" description="Disordered" evidence="3">
    <location>
        <begin position="121"/>
        <end position="152"/>
    </location>
</feature>
<name>A0A1G4J359_9SACH</name>
<dbReference type="InterPro" id="IPR052574">
    <property type="entry name" value="CDIRP"/>
</dbReference>
<feature type="region of interest" description="Disordered" evidence="3">
    <location>
        <begin position="315"/>
        <end position="340"/>
    </location>
</feature>
<proteinExistence type="predicted"/>
<dbReference type="GO" id="GO:0031028">
    <property type="term" value="P:septation initiation signaling"/>
    <property type="evidence" value="ECO:0007669"/>
    <property type="project" value="TreeGrafter"/>
</dbReference>
<feature type="compositionally biased region" description="Basic and acidic residues" evidence="3">
    <location>
        <begin position="136"/>
        <end position="148"/>
    </location>
</feature>
<evidence type="ECO:0000256" key="1">
    <source>
        <dbReference type="ARBA" id="ARBA00022614"/>
    </source>
</evidence>
<dbReference type="InterPro" id="IPR001611">
    <property type="entry name" value="Leu-rich_rpt"/>
</dbReference>
<keyword evidence="5" id="KW-1185">Reference proteome</keyword>
<dbReference type="EMBL" id="LT598446">
    <property type="protein sequence ID" value="SCU84166.1"/>
    <property type="molecule type" value="Genomic_DNA"/>
</dbReference>
<dbReference type="OrthoDB" id="7451790at2759"/>
<dbReference type="GO" id="GO:0061499">
    <property type="term" value="C:outer plaque of mitotic spindle pole body"/>
    <property type="evidence" value="ECO:0007669"/>
    <property type="project" value="TreeGrafter"/>
</dbReference>
<dbReference type="Proteomes" id="UP000189911">
    <property type="component" value="Chromosome C"/>
</dbReference>
<protein>
    <submittedName>
        <fullName evidence="4">LANO_0C00628g1_1</fullName>
    </submittedName>
</protein>
<dbReference type="PANTHER" id="PTHR47566:SF1">
    <property type="entry name" value="PROTEIN NUD1"/>
    <property type="match status" value="1"/>
</dbReference>
<dbReference type="GO" id="GO:1902412">
    <property type="term" value="P:regulation of mitotic cytokinesis"/>
    <property type="evidence" value="ECO:0007669"/>
    <property type="project" value="TreeGrafter"/>
</dbReference>
<dbReference type="SMART" id="SM00365">
    <property type="entry name" value="LRR_SD22"/>
    <property type="match status" value="4"/>
</dbReference>
<feature type="compositionally biased region" description="Polar residues" evidence="3">
    <location>
        <begin position="320"/>
        <end position="336"/>
    </location>
</feature>
<accession>A0A1G4J359</accession>
<evidence type="ECO:0000313" key="4">
    <source>
        <dbReference type="EMBL" id="SCU84166.1"/>
    </source>
</evidence>
<dbReference type="PANTHER" id="PTHR47566">
    <property type="match status" value="1"/>
</dbReference>
<dbReference type="PROSITE" id="PS51450">
    <property type="entry name" value="LRR"/>
    <property type="match status" value="2"/>
</dbReference>